<evidence type="ECO:0000256" key="16">
    <source>
        <dbReference type="ARBA" id="ARBA00023204"/>
    </source>
</evidence>
<dbReference type="GO" id="GO:0061630">
    <property type="term" value="F:ubiquitin protein ligase activity"/>
    <property type="evidence" value="ECO:0007669"/>
    <property type="project" value="UniProtKB-UniRule"/>
</dbReference>
<dbReference type="GeneTree" id="ENSGT00390000009084"/>
<dbReference type="GO" id="GO:0030915">
    <property type="term" value="C:Smc5-Smc6 complex"/>
    <property type="evidence" value="ECO:0007669"/>
    <property type="project" value="UniProtKB-UniRule"/>
</dbReference>
<keyword evidence="16 18" id="KW-0234">DNA repair</keyword>
<reference evidence="21 22" key="1">
    <citation type="journal article" date="2019" name="Proc. Natl. Acad. Sci. U.S.A.">
        <title>Regulatory changes in pterin and carotenoid genes underlie balanced color polymorphisms in the wall lizard.</title>
        <authorList>
            <person name="Andrade P."/>
            <person name="Pinho C."/>
            <person name="Perez I de Lanuza G."/>
            <person name="Afonso S."/>
            <person name="Brejcha J."/>
            <person name="Rubin C.J."/>
            <person name="Wallerman O."/>
            <person name="Pereira P."/>
            <person name="Sabatino S.J."/>
            <person name="Bellati A."/>
            <person name="Pellitteri-Rosa D."/>
            <person name="Bosakova Z."/>
            <person name="Bunikis I."/>
            <person name="Carretero M.A."/>
            <person name="Feiner N."/>
            <person name="Marsik P."/>
            <person name="Pauperio F."/>
            <person name="Salvi D."/>
            <person name="Soler L."/>
            <person name="While G.M."/>
            <person name="Uller T."/>
            <person name="Font E."/>
            <person name="Andersson L."/>
            <person name="Carneiro M."/>
        </authorList>
    </citation>
    <scope>NUCLEOTIDE SEQUENCE</scope>
</reference>
<evidence type="ECO:0000256" key="7">
    <source>
        <dbReference type="ARBA" id="ARBA00022454"/>
    </source>
</evidence>
<organism evidence="21 22">
    <name type="scientific">Podarcis muralis</name>
    <name type="common">Wall lizard</name>
    <name type="synonym">Lacerta muralis</name>
    <dbReference type="NCBI Taxonomy" id="64176"/>
    <lineage>
        <taxon>Eukaryota</taxon>
        <taxon>Metazoa</taxon>
        <taxon>Chordata</taxon>
        <taxon>Craniata</taxon>
        <taxon>Vertebrata</taxon>
        <taxon>Euteleostomi</taxon>
        <taxon>Lepidosauria</taxon>
        <taxon>Squamata</taxon>
        <taxon>Bifurcata</taxon>
        <taxon>Unidentata</taxon>
        <taxon>Episquamata</taxon>
        <taxon>Laterata</taxon>
        <taxon>Lacertibaenia</taxon>
        <taxon>Lacertidae</taxon>
        <taxon>Podarcis</taxon>
    </lineage>
</organism>
<keyword evidence="11 18" id="KW-0863">Zinc-finger</keyword>
<keyword evidence="22" id="KW-1185">Reference proteome</keyword>
<keyword evidence="12 18" id="KW-0833">Ubl conjugation pathway</keyword>
<dbReference type="Gene3D" id="3.90.1150.220">
    <property type="match status" value="1"/>
</dbReference>
<reference evidence="21" key="2">
    <citation type="submission" date="2025-08" db="UniProtKB">
        <authorList>
            <consortium name="Ensembl"/>
        </authorList>
    </citation>
    <scope>IDENTIFICATION</scope>
</reference>
<evidence type="ECO:0000256" key="1">
    <source>
        <dbReference type="ARBA" id="ARBA00000900"/>
    </source>
</evidence>
<dbReference type="Ensembl" id="ENSPMRT00000038306.1">
    <property type="protein sequence ID" value="ENSPMRP00000036145.1"/>
    <property type="gene ID" value="ENSPMRG00000023358.1"/>
</dbReference>
<evidence type="ECO:0000256" key="4">
    <source>
        <dbReference type="ARBA" id="ARBA00010258"/>
    </source>
</evidence>
<dbReference type="Gene3D" id="3.30.40.10">
    <property type="entry name" value="Zinc/RING finger domain, C3HC4 (zinc finger)"/>
    <property type="match status" value="1"/>
</dbReference>
<evidence type="ECO:0000256" key="8">
    <source>
        <dbReference type="ARBA" id="ARBA00022679"/>
    </source>
</evidence>
<dbReference type="GO" id="GO:0000724">
    <property type="term" value="P:double-strand break repair via homologous recombination"/>
    <property type="evidence" value="ECO:0007669"/>
    <property type="project" value="TreeGrafter"/>
</dbReference>
<keyword evidence="14" id="KW-0779">Telomere</keyword>
<keyword evidence="8 18" id="KW-0808">Transferase</keyword>
<evidence type="ECO:0000256" key="2">
    <source>
        <dbReference type="ARBA" id="ARBA00004123"/>
    </source>
</evidence>
<evidence type="ECO:0000256" key="13">
    <source>
        <dbReference type="ARBA" id="ARBA00022833"/>
    </source>
</evidence>
<dbReference type="FunFam" id="3.90.1150.220:FF:000001">
    <property type="entry name" value="Non-structural maintenance of chromosomes element 1 homolog"/>
    <property type="match status" value="1"/>
</dbReference>
<dbReference type="InterPro" id="IPR014857">
    <property type="entry name" value="Nse1_RING_C4HC3-type"/>
</dbReference>
<dbReference type="GO" id="GO:0097431">
    <property type="term" value="C:mitotic spindle pole"/>
    <property type="evidence" value="ECO:0007669"/>
    <property type="project" value="Ensembl"/>
</dbReference>
<dbReference type="Pfam" id="PF08746">
    <property type="entry name" value="zf-RING-like"/>
    <property type="match status" value="1"/>
</dbReference>
<dbReference type="GO" id="GO:0008270">
    <property type="term" value="F:zinc ion binding"/>
    <property type="evidence" value="ECO:0007669"/>
    <property type="project" value="UniProtKB-KW"/>
</dbReference>
<dbReference type="Gene3D" id="1.10.10.10">
    <property type="entry name" value="Winged helix-like DNA-binding domain superfamily/Winged helix DNA-binding domain"/>
    <property type="match status" value="1"/>
</dbReference>
<evidence type="ECO:0000256" key="6">
    <source>
        <dbReference type="ARBA" id="ARBA00019422"/>
    </source>
</evidence>
<evidence type="ECO:0000256" key="15">
    <source>
        <dbReference type="ARBA" id="ARBA00023172"/>
    </source>
</evidence>
<name>A0A670KIM6_PODMU</name>
<dbReference type="InterPro" id="IPR013083">
    <property type="entry name" value="Znf_RING/FYVE/PHD"/>
</dbReference>
<dbReference type="GO" id="GO:0000781">
    <property type="term" value="C:chromosome, telomeric region"/>
    <property type="evidence" value="ECO:0007669"/>
    <property type="project" value="UniProtKB-SubCell"/>
</dbReference>
<evidence type="ECO:0000256" key="12">
    <source>
        <dbReference type="ARBA" id="ARBA00022786"/>
    </source>
</evidence>
<evidence type="ECO:0000256" key="5">
    <source>
        <dbReference type="ARBA" id="ARBA00012483"/>
    </source>
</evidence>
<sequence>MAMVALGTNLNDAHRQFLQAFLTLGFVERPEAAKLHQLYCQLHKVHYVPDKLDDFINTLNGQLQPLSLEIRKGVSEENGRTYYALVNLAETEITLMASDYSENELELFKKTMDLIVLSSNGFASSTEILNLADQLKPKKMKKVEAELVLQRLVQDKWLSEKEGEYTLHLRCVLELEQYILRHYQDSARKCHVCHSLSIQVRRPTSAGGVCEMGKAWGWGSSGQEFPCAVPPLLQLKTSLVERLISVNHPWPPGALLLLSPEADHLTKAICLPFTAAFPFQSQVCEDCGIAMHLPCLAKYFQAQREPRCPNCKQFWPHQIPEINLPGPSGLSSTPQETRRSAASPMAQRRQ</sequence>
<dbReference type="GO" id="GO:0005654">
    <property type="term" value="C:nucleoplasm"/>
    <property type="evidence" value="ECO:0007669"/>
    <property type="project" value="Ensembl"/>
</dbReference>
<evidence type="ECO:0000256" key="19">
    <source>
        <dbReference type="SAM" id="MobiDB-lite"/>
    </source>
</evidence>
<comment type="subunit">
    <text evidence="18">Component of the Smc5-Smc6 complex.</text>
</comment>
<evidence type="ECO:0000256" key="18">
    <source>
        <dbReference type="RuleBase" id="RU368018"/>
    </source>
</evidence>
<dbReference type="PANTHER" id="PTHR20973">
    <property type="entry name" value="NON-SMC ELEMENT 1-RELATED"/>
    <property type="match status" value="1"/>
</dbReference>
<comment type="subcellular location">
    <subcellularLocation>
        <location evidence="3">Chromosome</location>
        <location evidence="3">Telomere</location>
    </subcellularLocation>
    <subcellularLocation>
        <location evidence="2 18">Nucleus</location>
    </subcellularLocation>
</comment>
<dbReference type="AlphaFoldDB" id="A0A670KIM6"/>
<evidence type="ECO:0000256" key="14">
    <source>
        <dbReference type="ARBA" id="ARBA00022895"/>
    </source>
</evidence>
<dbReference type="GO" id="GO:0046983">
    <property type="term" value="F:protein dimerization activity"/>
    <property type="evidence" value="ECO:0007669"/>
    <property type="project" value="Ensembl"/>
</dbReference>
<evidence type="ECO:0000313" key="21">
    <source>
        <dbReference type="Ensembl" id="ENSPMRP00000036145.1"/>
    </source>
</evidence>
<dbReference type="CDD" id="cd16493">
    <property type="entry name" value="RING-CH-C4HC3_NSE1"/>
    <property type="match status" value="1"/>
</dbReference>
<evidence type="ECO:0000313" key="22">
    <source>
        <dbReference type="Proteomes" id="UP000472272"/>
    </source>
</evidence>
<keyword evidence="15 18" id="KW-0233">DNA recombination</keyword>
<dbReference type="EC" id="2.3.2.27" evidence="5 18"/>
<keyword evidence="13 18" id="KW-0862">Zinc</keyword>
<accession>A0A670KIM6</accession>
<evidence type="ECO:0000259" key="20">
    <source>
        <dbReference type="Pfam" id="PF08746"/>
    </source>
</evidence>
<gene>
    <name evidence="21" type="primary">NSMCE1</name>
</gene>
<feature type="region of interest" description="Disordered" evidence="19">
    <location>
        <begin position="325"/>
        <end position="350"/>
    </location>
</feature>
<dbReference type="InterPro" id="IPR036388">
    <property type="entry name" value="WH-like_DNA-bd_sf"/>
</dbReference>
<evidence type="ECO:0000256" key="10">
    <source>
        <dbReference type="ARBA" id="ARBA00022763"/>
    </source>
</evidence>
<dbReference type="InterPro" id="IPR011513">
    <property type="entry name" value="Nse1"/>
</dbReference>
<keyword evidence="9 18" id="KW-0479">Metal-binding</keyword>
<keyword evidence="17 18" id="KW-0539">Nucleus</keyword>
<comment type="function">
    <text evidence="18">RING-type zinc finger-containing E3 ubiquitin ligase that assembles with melanoma antigen protein (MAGE) to catalyze the direct transfer of ubiquitin from E2 ubiquitin-conjugating enzyme to a specific substrate. Involved in maintenance of genome integrity, DNA damage response and DNA repair.</text>
</comment>
<dbReference type="PANTHER" id="PTHR20973:SF0">
    <property type="entry name" value="NON-STRUCTURAL MAINTENANCE OF CHROMOSOMES ELEMENT 1 HOMOLOG"/>
    <property type="match status" value="1"/>
</dbReference>
<proteinExistence type="inferred from homology"/>
<reference evidence="21" key="3">
    <citation type="submission" date="2025-09" db="UniProtKB">
        <authorList>
            <consortium name="Ensembl"/>
        </authorList>
    </citation>
    <scope>IDENTIFICATION</scope>
</reference>
<dbReference type="Pfam" id="PF07574">
    <property type="entry name" value="SMC_Nse1"/>
    <property type="match status" value="1"/>
</dbReference>
<evidence type="ECO:0000256" key="3">
    <source>
        <dbReference type="ARBA" id="ARBA00004574"/>
    </source>
</evidence>
<comment type="similarity">
    <text evidence="4 18">Belongs to the NSE1 family.</text>
</comment>
<feature type="domain" description="Non-structural maintenance of chromosomes element 1 RING C4HC3-type" evidence="20">
    <location>
        <begin position="279"/>
        <end position="311"/>
    </location>
</feature>
<dbReference type="FunFam" id="1.10.10.10:FF:000270">
    <property type="entry name" value="Non-structural maintenance of chromosomes element 1 homolog"/>
    <property type="match status" value="1"/>
</dbReference>
<dbReference type="Proteomes" id="UP000472272">
    <property type="component" value="Chromosome 14"/>
</dbReference>
<keyword evidence="7" id="KW-0158">Chromosome</keyword>
<comment type="catalytic activity">
    <reaction evidence="1 18">
        <text>S-ubiquitinyl-[E2 ubiquitin-conjugating enzyme]-L-cysteine + [acceptor protein]-L-lysine = [E2 ubiquitin-conjugating enzyme]-L-cysteine + N(6)-ubiquitinyl-[acceptor protein]-L-lysine.</text>
        <dbReference type="EC" id="2.3.2.27"/>
    </reaction>
</comment>
<protein>
    <recommendedName>
        <fullName evidence="6 18">Non-structural maintenance of chromosomes element 1 homolog</fullName>
        <ecNumber evidence="5 18">2.3.2.27</ecNumber>
    </recommendedName>
</protein>
<evidence type="ECO:0000256" key="11">
    <source>
        <dbReference type="ARBA" id="ARBA00022771"/>
    </source>
</evidence>
<dbReference type="GO" id="GO:0000775">
    <property type="term" value="C:chromosome, centromeric region"/>
    <property type="evidence" value="ECO:0007669"/>
    <property type="project" value="Ensembl"/>
</dbReference>
<evidence type="ECO:0000256" key="17">
    <source>
        <dbReference type="ARBA" id="ARBA00023242"/>
    </source>
</evidence>
<keyword evidence="10 18" id="KW-0227">DNA damage</keyword>
<evidence type="ECO:0000256" key="9">
    <source>
        <dbReference type="ARBA" id="ARBA00022723"/>
    </source>
</evidence>